<reference evidence="1 2" key="1">
    <citation type="journal article" date="2016" name="Genome Announc.">
        <title>Draft Genome Sequence of the Thermotolerant Cyanobacterium Desertifilum sp. IPPAS B-1220.</title>
        <authorList>
            <person name="Mironov K.S."/>
            <person name="Sinetova M.A."/>
            <person name="Bolatkhan K."/>
            <person name="Zayadan B.K."/>
            <person name="Ustinova V.V."/>
            <person name="Kupriyanova E.V."/>
            <person name="Skrypnik A.N."/>
            <person name="Gogoleva N.E."/>
            <person name="Gogolev Y.V."/>
            <person name="Los D.A."/>
        </authorList>
    </citation>
    <scope>NUCLEOTIDE SEQUENCE [LARGE SCALE GENOMIC DNA]</scope>
    <source>
        <strain evidence="1 2">IPPAS B-1220</strain>
    </source>
</reference>
<accession>A0ACD5GNL4</accession>
<keyword evidence="2" id="KW-1185">Reference proteome</keyword>
<name>A0ACD5GNL4_9CYAN</name>
<protein>
    <submittedName>
        <fullName evidence="1">PAS domain-containing protein</fullName>
    </submittedName>
</protein>
<evidence type="ECO:0000313" key="1">
    <source>
        <dbReference type="EMBL" id="XPM62212.1"/>
    </source>
</evidence>
<dbReference type="Proteomes" id="UP000095472">
    <property type="component" value="Chromosome"/>
</dbReference>
<dbReference type="EMBL" id="CP182909">
    <property type="protein sequence ID" value="XPM62212.1"/>
    <property type="molecule type" value="Genomic_DNA"/>
</dbReference>
<evidence type="ECO:0000313" key="2">
    <source>
        <dbReference type="Proteomes" id="UP000095472"/>
    </source>
</evidence>
<gene>
    <name evidence="1" type="ORF">BH720_020560</name>
</gene>
<proteinExistence type="predicted"/>
<sequence length="249" mass="29013">MWGSAAETPRGGEVCQSAIALLACLGSAIARRQQEVPLRESEERYRGIIESQQDLIIRLDLQGHFTFVNDAYCHFFGKRREELLGCIFLTLIHDEDLLKTLKTIEILQAPPYRLSLEQRVITAQGDRWIGWEKYAIRNPHGQVVEIQAVGRDITRAKLAEMRLSRLNEELEFKVQERTQELAQTNWQLRRERTELRRTEAALRETNEALEVLIDSSPVRYYYPRPRRTGENLESRRPRYFWLDASGSLG</sequence>
<organism evidence="1 2">
    <name type="scientific">Desertifilum tharense IPPAS B-1220</name>
    <dbReference type="NCBI Taxonomy" id="1781255"/>
    <lineage>
        <taxon>Bacteria</taxon>
        <taxon>Bacillati</taxon>
        <taxon>Cyanobacteriota</taxon>
        <taxon>Cyanophyceae</taxon>
        <taxon>Desertifilales</taxon>
        <taxon>Desertifilaceae</taxon>
        <taxon>Desertifilum</taxon>
    </lineage>
</organism>